<evidence type="ECO:0000256" key="5">
    <source>
        <dbReference type="ARBA" id="ARBA00022729"/>
    </source>
</evidence>
<comment type="similarity">
    <text evidence="2">Belongs to the carbohydrate esterase 15 (CE15) family.</text>
</comment>
<evidence type="ECO:0000256" key="3">
    <source>
        <dbReference type="ARBA" id="ARBA00022487"/>
    </source>
</evidence>
<keyword evidence="4" id="KW-0964">Secreted</keyword>
<evidence type="ECO:0000256" key="1">
    <source>
        <dbReference type="ARBA" id="ARBA00004613"/>
    </source>
</evidence>
<dbReference type="InterPro" id="IPR029058">
    <property type="entry name" value="AB_hydrolase_fold"/>
</dbReference>
<feature type="domain" description="4-O-methyl-glucuronoyl methylesterase-like" evidence="11">
    <location>
        <begin position="110"/>
        <end position="283"/>
    </location>
</feature>
<evidence type="ECO:0000256" key="7">
    <source>
        <dbReference type="ARBA" id="ARBA00023185"/>
    </source>
</evidence>
<dbReference type="GO" id="GO:0046274">
    <property type="term" value="P:lignin catabolic process"/>
    <property type="evidence" value="ECO:0007669"/>
    <property type="project" value="UniProtKB-KW"/>
</dbReference>
<keyword evidence="3" id="KW-0719">Serine esterase</keyword>
<evidence type="ECO:0000256" key="6">
    <source>
        <dbReference type="ARBA" id="ARBA00022801"/>
    </source>
</evidence>
<evidence type="ECO:0000256" key="2">
    <source>
        <dbReference type="ARBA" id="ARBA00010092"/>
    </source>
</evidence>
<keyword evidence="6" id="KW-0378">Hydrolase</keyword>
<dbReference type="Gene3D" id="3.40.50.1820">
    <property type="entry name" value="alpha/beta hydrolase"/>
    <property type="match status" value="1"/>
</dbReference>
<evidence type="ECO:0000313" key="12">
    <source>
        <dbReference type="EMBL" id="KAF9069876.1"/>
    </source>
</evidence>
<evidence type="ECO:0000259" key="11">
    <source>
        <dbReference type="Pfam" id="PF22244"/>
    </source>
</evidence>
<dbReference type="Proteomes" id="UP000772434">
    <property type="component" value="Unassembled WGS sequence"/>
</dbReference>
<feature type="signal peptide" evidence="10">
    <location>
        <begin position="1"/>
        <end position="26"/>
    </location>
</feature>
<name>A0A9P5PPR8_9AGAR</name>
<protein>
    <recommendedName>
        <fullName evidence="9">(4-O-methyl)-D-glucuronate--lignin esterase</fullName>
        <ecNumber evidence="9">3.1.1.117</ecNumber>
    </recommendedName>
</protein>
<dbReference type="InterPro" id="IPR054579">
    <property type="entry name" value="GCE-like_dom"/>
</dbReference>
<gene>
    <name evidence="12" type="ORF">BDP27DRAFT_1383016</name>
</gene>
<dbReference type="GO" id="GO:0052689">
    <property type="term" value="F:carboxylic ester hydrolase activity"/>
    <property type="evidence" value="ECO:0007669"/>
    <property type="project" value="UniProtKB-KW"/>
</dbReference>
<organism evidence="12 13">
    <name type="scientific">Rhodocollybia butyracea</name>
    <dbReference type="NCBI Taxonomy" id="206335"/>
    <lineage>
        <taxon>Eukaryota</taxon>
        <taxon>Fungi</taxon>
        <taxon>Dikarya</taxon>
        <taxon>Basidiomycota</taxon>
        <taxon>Agaricomycotina</taxon>
        <taxon>Agaricomycetes</taxon>
        <taxon>Agaricomycetidae</taxon>
        <taxon>Agaricales</taxon>
        <taxon>Marasmiineae</taxon>
        <taxon>Omphalotaceae</taxon>
        <taxon>Rhodocollybia</taxon>
    </lineage>
</organism>
<evidence type="ECO:0000256" key="10">
    <source>
        <dbReference type="SAM" id="SignalP"/>
    </source>
</evidence>
<keyword evidence="7" id="KW-0439">Lignin degradation</keyword>
<keyword evidence="5 10" id="KW-0732">Signal</keyword>
<accession>A0A9P5PPR8</accession>
<evidence type="ECO:0000256" key="4">
    <source>
        <dbReference type="ARBA" id="ARBA00022525"/>
    </source>
</evidence>
<sequence>MKLLGKSLGVVVALAVRCAIAGPASCDTPATLPGFNNAALPDPFLFNDGTPVLTKDDWTCRRQQLGALIQGYEAGFLPPAPETLTGTFSLSGHTGNLTVFAANDGKSISGSIPIPAGIAVLNYANSAIAQQNTASSRGIGTFFQLYGSNATASAMTAWVNPAALINTQRIGVTGCSRDGKGALMAGAFEERIALTIPQESGSGNSGSLVQTATEIVMENVWFSVNFENFVNTLNVLPYDHHSLMAMVAPRGLVAYENTDFIWLSPVSAFGDSVGARTVFQALGVEDNLGFEQIGGHEHCVWPANLTASLDAFIDRFLLGQNVSTEGFFATNNVFNGVSFNSSLWLNFTVPTLT</sequence>
<reference evidence="12" key="1">
    <citation type="submission" date="2020-11" db="EMBL/GenBank/DDBJ databases">
        <authorList>
            <consortium name="DOE Joint Genome Institute"/>
            <person name="Ahrendt S."/>
            <person name="Riley R."/>
            <person name="Andreopoulos W."/>
            <person name="Labutti K."/>
            <person name="Pangilinan J."/>
            <person name="Ruiz-Duenas F.J."/>
            <person name="Barrasa J.M."/>
            <person name="Sanchez-Garcia M."/>
            <person name="Camarero S."/>
            <person name="Miyauchi S."/>
            <person name="Serrano A."/>
            <person name="Linde D."/>
            <person name="Babiker R."/>
            <person name="Drula E."/>
            <person name="Ayuso-Fernandez I."/>
            <person name="Pacheco R."/>
            <person name="Padilla G."/>
            <person name="Ferreira P."/>
            <person name="Barriuso J."/>
            <person name="Kellner H."/>
            <person name="Castanera R."/>
            <person name="Alfaro M."/>
            <person name="Ramirez L."/>
            <person name="Pisabarro A.G."/>
            <person name="Kuo A."/>
            <person name="Tritt A."/>
            <person name="Lipzen A."/>
            <person name="He G."/>
            <person name="Yan M."/>
            <person name="Ng V."/>
            <person name="Cullen D."/>
            <person name="Martin F."/>
            <person name="Rosso M.-N."/>
            <person name="Henrissat B."/>
            <person name="Hibbett D."/>
            <person name="Martinez A.T."/>
            <person name="Grigoriev I.V."/>
        </authorList>
    </citation>
    <scope>NUCLEOTIDE SEQUENCE</scope>
    <source>
        <strain evidence="12">AH 40177</strain>
    </source>
</reference>
<feature type="chain" id="PRO_5040349979" description="(4-O-methyl)-D-glucuronate--lignin esterase" evidence="10">
    <location>
        <begin position="27"/>
        <end position="353"/>
    </location>
</feature>
<proteinExistence type="inferred from homology"/>
<dbReference type="Pfam" id="PF22244">
    <property type="entry name" value="GCE_fung"/>
    <property type="match status" value="1"/>
</dbReference>
<dbReference type="OrthoDB" id="3781271at2759"/>
<evidence type="ECO:0000256" key="9">
    <source>
        <dbReference type="ARBA" id="ARBA00026105"/>
    </source>
</evidence>
<evidence type="ECO:0000256" key="8">
    <source>
        <dbReference type="ARBA" id="ARBA00024511"/>
    </source>
</evidence>
<comment type="subcellular location">
    <subcellularLocation>
        <location evidence="1">Secreted</location>
    </subcellularLocation>
</comment>
<keyword evidence="13" id="KW-1185">Reference proteome</keyword>
<dbReference type="AlphaFoldDB" id="A0A9P5PPR8"/>
<comment type="catalytic activity">
    <reaction evidence="8">
        <text>a 4-O-methyl-alpha-D-glucuronosyl ester derivative + H2O = 4-O-methyl-alpha-D-glucuronate derivative + an alcohol + H(+)</text>
        <dbReference type="Rhea" id="RHEA:67452"/>
        <dbReference type="ChEBI" id="CHEBI:15377"/>
        <dbReference type="ChEBI" id="CHEBI:15378"/>
        <dbReference type="ChEBI" id="CHEBI:30879"/>
        <dbReference type="ChEBI" id="CHEBI:171667"/>
        <dbReference type="ChEBI" id="CHEBI:171668"/>
        <dbReference type="EC" id="3.1.1.117"/>
    </reaction>
    <physiologicalReaction direction="left-to-right" evidence="8">
        <dbReference type="Rhea" id="RHEA:67453"/>
    </physiologicalReaction>
</comment>
<dbReference type="GO" id="GO:0005576">
    <property type="term" value="C:extracellular region"/>
    <property type="evidence" value="ECO:0007669"/>
    <property type="project" value="UniProtKB-SubCell"/>
</dbReference>
<comment type="caution">
    <text evidence="12">The sequence shown here is derived from an EMBL/GenBank/DDBJ whole genome shotgun (WGS) entry which is preliminary data.</text>
</comment>
<dbReference type="EMBL" id="JADNRY010000046">
    <property type="protein sequence ID" value="KAF9069876.1"/>
    <property type="molecule type" value="Genomic_DNA"/>
</dbReference>
<dbReference type="EC" id="3.1.1.117" evidence="9"/>
<evidence type="ECO:0000313" key="13">
    <source>
        <dbReference type="Proteomes" id="UP000772434"/>
    </source>
</evidence>